<evidence type="ECO:0000313" key="2">
    <source>
        <dbReference type="EMBL" id="MCW3796634.1"/>
    </source>
</evidence>
<sequence>MLGKLAGAFIGNRMAGRNDGLKGAILGAAGARVAARGLGPLGTFLAVGYGAKKLYDWNRARKTTPRYPSSATPGSRGTRTHGV</sequence>
<feature type="compositionally biased region" description="Polar residues" evidence="1">
    <location>
        <begin position="66"/>
        <end position="77"/>
    </location>
</feature>
<evidence type="ECO:0000256" key="1">
    <source>
        <dbReference type="SAM" id="MobiDB-lite"/>
    </source>
</evidence>
<organism evidence="2 3">
    <name type="scientific">Sphingomonas arvum</name>
    <dbReference type="NCBI Taxonomy" id="2992113"/>
    <lineage>
        <taxon>Bacteria</taxon>
        <taxon>Pseudomonadati</taxon>
        <taxon>Pseudomonadota</taxon>
        <taxon>Alphaproteobacteria</taxon>
        <taxon>Sphingomonadales</taxon>
        <taxon>Sphingomonadaceae</taxon>
        <taxon>Sphingomonas</taxon>
    </lineage>
</organism>
<evidence type="ECO:0000313" key="3">
    <source>
        <dbReference type="Proteomes" id="UP001526246"/>
    </source>
</evidence>
<feature type="region of interest" description="Disordered" evidence="1">
    <location>
        <begin position="62"/>
        <end position="83"/>
    </location>
</feature>
<dbReference type="RefSeq" id="WP_264880495.1">
    <property type="nucleotide sequence ID" value="NZ_JAPDOB010000001.1"/>
</dbReference>
<keyword evidence="3" id="KW-1185">Reference proteome</keyword>
<dbReference type="EMBL" id="JAPDOB010000001">
    <property type="protein sequence ID" value="MCW3796634.1"/>
    <property type="molecule type" value="Genomic_DNA"/>
</dbReference>
<proteinExistence type="predicted"/>
<dbReference type="Proteomes" id="UP001526246">
    <property type="component" value="Unassembled WGS sequence"/>
</dbReference>
<accession>A0ABT3JC67</accession>
<reference evidence="2 3" key="1">
    <citation type="submission" date="2022-10" db="EMBL/GenBank/DDBJ databases">
        <title>Sphingomonas sp.</title>
        <authorList>
            <person name="Jin C."/>
        </authorList>
    </citation>
    <scope>NUCLEOTIDE SEQUENCE [LARGE SCALE GENOMIC DNA]</scope>
    <source>
        <strain evidence="2 3">BN140010</strain>
    </source>
</reference>
<protein>
    <submittedName>
        <fullName evidence="2">Uncharacterized protein</fullName>
    </submittedName>
</protein>
<comment type="caution">
    <text evidence="2">The sequence shown here is derived from an EMBL/GenBank/DDBJ whole genome shotgun (WGS) entry which is preliminary data.</text>
</comment>
<gene>
    <name evidence="2" type="ORF">OMW55_02260</name>
</gene>
<name>A0ABT3JC67_9SPHN</name>